<dbReference type="Proteomes" id="UP000054324">
    <property type="component" value="Unassembled WGS sequence"/>
</dbReference>
<dbReference type="RefSeq" id="XP_009175048.1">
    <property type="nucleotide sequence ID" value="XM_009176784.1"/>
</dbReference>
<dbReference type="InterPro" id="IPR029704">
    <property type="entry name" value="STEEP-like"/>
</dbReference>
<evidence type="ECO:0000256" key="2">
    <source>
        <dbReference type="ARBA" id="ARBA00024237"/>
    </source>
</evidence>
<evidence type="ECO:0000259" key="3">
    <source>
        <dbReference type="Pfam" id="PF25809"/>
    </source>
</evidence>
<gene>
    <name evidence="4" type="ORF">T265_15146</name>
</gene>
<dbReference type="AlphaFoldDB" id="A0A074Z2M1"/>
<dbReference type="InterPro" id="IPR057965">
    <property type="entry name" value="STEEP1_dom"/>
</dbReference>
<dbReference type="STRING" id="6198.A0A074Z2M1"/>
<dbReference type="Pfam" id="PF25809">
    <property type="entry name" value="STEEP1"/>
    <property type="match status" value="1"/>
</dbReference>
<name>A0A074Z2M1_OPIVI</name>
<dbReference type="PANTHER" id="PTHR46355">
    <property type="entry name" value="UPF0428 PROTEIN CXORF56"/>
    <property type="match status" value="1"/>
</dbReference>
<organism evidence="4 5">
    <name type="scientific">Opisthorchis viverrini</name>
    <name type="common">Southeast Asian liver fluke</name>
    <dbReference type="NCBI Taxonomy" id="6198"/>
    <lineage>
        <taxon>Eukaryota</taxon>
        <taxon>Metazoa</taxon>
        <taxon>Spiralia</taxon>
        <taxon>Lophotrochozoa</taxon>
        <taxon>Platyhelminthes</taxon>
        <taxon>Trematoda</taxon>
        <taxon>Digenea</taxon>
        <taxon>Opisthorchiida</taxon>
        <taxon>Opisthorchiata</taxon>
        <taxon>Opisthorchiidae</taxon>
        <taxon>Opisthorchis</taxon>
    </lineage>
</organism>
<proteinExistence type="inferred from homology"/>
<dbReference type="GO" id="GO:0005737">
    <property type="term" value="C:cytoplasm"/>
    <property type="evidence" value="ECO:0007669"/>
    <property type="project" value="GOC"/>
</dbReference>
<dbReference type="KEGG" id="ovi:T265_15146"/>
<evidence type="ECO:0000313" key="5">
    <source>
        <dbReference type="Proteomes" id="UP000054324"/>
    </source>
</evidence>
<keyword evidence="5" id="KW-1185">Reference proteome</keyword>
<dbReference type="GO" id="GO:0090158">
    <property type="term" value="P:endoplasmic reticulum membrane organization"/>
    <property type="evidence" value="ECO:0007669"/>
    <property type="project" value="TreeGrafter"/>
</dbReference>
<feature type="non-terminal residue" evidence="4">
    <location>
        <position position="311"/>
    </location>
</feature>
<feature type="domain" description="STEEP1" evidence="3">
    <location>
        <begin position="28"/>
        <end position="139"/>
    </location>
</feature>
<comment type="similarity">
    <text evidence="1">Belongs to the STEEP1 family.</text>
</comment>
<dbReference type="GeneID" id="20329311"/>
<protein>
    <recommendedName>
        <fullName evidence="2">STING ER exit protein</fullName>
    </recommendedName>
</protein>
<dbReference type="EMBL" id="KL596984">
    <property type="protein sequence ID" value="KER21208.1"/>
    <property type="molecule type" value="Genomic_DNA"/>
</dbReference>
<dbReference type="OrthoDB" id="418131at2759"/>
<sequence length="311" mass="34958">MTKDQKPRVRKRTTHIVTDSKPRHNYGSEKPLFVYSCICGQMSLIIDCLIEKLPRRPRDDARVIDGTKRAHKITATPANPSAPIYIRWPNGIEKQFRRSCKSCGLPLFYRHTIDNAPVSREVNTIVRISLHPQQTNQKQACSALPVPNCHATRRKHCQVAQPRQEQSKCRGQVRTTDIPAEFIIKDALKLQDDQTALPSLVLQAKNQPVRTTDESSANARLLEALAAEAAAVQQEGGKAPVRRSVQQQETTQGINTAVTVSTIEDEEEEAEAKEIADSYAANARVIEQEMIRRGIIKRRLVEEASVIRRFG</sequence>
<dbReference type="CTD" id="20329311"/>
<evidence type="ECO:0000313" key="4">
    <source>
        <dbReference type="EMBL" id="KER21208.1"/>
    </source>
</evidence>
<reference evidence="4 5" key="1">
    <citation type="submission" date="2013-11" db="EMBL/GenBank/DDBJ databases">
        <title>Opisthorchis viverrini - life in the bile duct.</title>
        <authorList>
            <person name="Young N.D."/>
            <person name="Nagarajan N."/>
            <person name="Lin S.J."/>
            <person name="Korhonen P.K."/>
            <person name="Jex A.R."/>
            <person name="Hall R.S."/>
            <person name="Safavi-Hemami H."/>
            <person name="Kaewkong W."/>
            <person name="Bertrand D."/>
            <person name="Gao S."/>
            <person name="Seet Q."/>
            <person name="Wongkham S."/>
            <person name="Teh B.T."/>
            <person name="Wongkham C."/>
            <person name="Intapan P.M."/>
            <person name="Maleewong W."/>
            <person name="Yang X."/>
            <person name="Hu M."/>
            <person name="Wang Z."/>
            <person name="Hofmann A."/>
            <person name="Sternberg P.W."/>
            <person name="Tan P."/>
            <person name="Wang J."/>
            <person name="Gasser R.B."/>
        </authorList>
    </citation>
    <scope>NUCLEOTIDE SEQUENCE [LARGE SCALE GENOMIC DNA]</scope>
</reference>
<dbReference type="PANTHER" id="PTHR46355:SF1">
    <property type="entry name" value="STING ER EXIT PROTEIN"/>
    <property type="match status" value="1"/>
</dbReference>
<dbReference type="GO" id="GO:0006888">
    <property type="term" value="P:endoplasmic reticulum to Golgi vesicle-mediated transport"/>
    <property type="evidence" value="ECO:0007669"/>
    <property type="project" value="TreeGrafter"/>
</dbReference>
<accession>A0A074Z2M1</accession>
<evidence type="ECO:0000256" key="1">
    <source>
        <dbReference type="ARBA" id="ARBA00024205"/>
    </source>
</evidence>